<reference evidence="2 3" key="1">
    <citation type="submission" date="2019-04" db="EMBL/GenBank/DDBJ databases">
        <authorList>
            <person name="Poehlein A."/>
            <person name="Bengelsdorf F.R."/>
            <person name="Duerre P."/>
            <person name="Daniel R."/>
        </authorList>
    </citation>
    <scope>NUCLEOTIDE SEQUENCE [LARGE SCALE GENOMIC DNA]</scope>
    <source>
        <strain evidence="2 3">BS-1</strain>
    </source>
</reference>
<dbReference type="Proteomes" id="UP000297714">
    <property type="component" value="Unassembled WGS sequence"/>
</dbReference>
<evidence type="ECO:0000313" key="2">
    <source>
        <dbReference type="EMBL" id="TGJ76456.1"/>
    </source>
</evidence>
<accession>A0A4Z0YFF1</accession>
<feature type="signal peptide" evidence="1">
    <location>
        <begin position="1"/>
        <end position="27"/>
    </location>
</feature>
<dbReference type="OrthoDB" id="1851620at2"/>
<evidence type="ECO:0000313" key="3">
    <source>
        <dbReference type="Proteomes" id="UP000297714"/>
    </source>
</evidence>
<keyword evidence="1" id="KW-0732">Signal</keyword>
<dbReference type="AlphaFoldDB" id="A0A4Z0YFF1"/>
<dbReference type="EMBL" id="SRMQ01000005">
    <property type="protein sequence ID" value="TGJ76456.1"/>
    <property type="molecule type" value="Genomic_DNA"/>
</dbReference>
<sequence>MRRIFCIFAFLVLVLPLAACSSPTVQAAEIHFSFQCKADVNTNGEQFLCNLSRTAPGRASVQVLSGDLDGLSFDWDGDGFSISYKDLCAKSEDCVLPDTAFASVLVKVLDYAERSDSLTSGADGSFTGTFEDKDFTITVDKNTGDIQTLVIPETNLSVKFYNHNKEKRCNVCYTFLFYIYVIRHR</sequence>
<organism evidence="2 3">
    <name type="scientific">Caproiciproducens galactitolivorans</name>
    <dbReference type="NCBI Taxonomy" id="642589"/>
    <lineage>
        <taxon>Bacteria</taxon>
        <taxon>Bacillati</taxon>
        <taxon>Bacillota</taxon>
        <taxon>Clostridia</taxon>
        <taxon>Eubacteriales</taxon>
        <taxon>Acutalibacteraceae</taxon>
        <taxon>Caproiciproducens</taxon>
    </lineage>
</organism>
<keyword evidence="3" id="KW-1185">Reference proteome</keyword>
<feature type="chain" id="PRO_5021339097" evidence="1">
    <location>
        <begin position="28"/>
        <end position="185"/>
    </location>
</feature>
<protein>
    <submittedName>
        <fullName evidence="2">Uncharacterized protein</fullName>
    </submittedName>
</protein>
<evidence type="ECO:0000256" key="1">
    <source>
        <dbReference type="SAM" id="SignalP"/>
    </source>
</evidence>
<name>A0A4Z0YFF1_9FIRM</name>
<gene>
    <name evidence="2" type="ORF">CAGA_13670</name>
</gene>
<proteinExistence type="predicted"/>
<comment type="caution">
    <text evidence="2">The sequence shown here is derived from an EMBL/GenBank/DDBJ whole genome shotgun (WGS) entry which is preliminary data.</text>
</comment>
<dbReference type="RefSeq" id="WP_135659127.1">
    <property type="nucleotide sequence ID" value="NZ_JAJUFJ010000001.1"/>
</dbReference>